<evidence type="ECO:0000313" key="3">
    <source>
        <dbReference type="EMBL" id="GAA4978860.1"/>
    </source>
</evidence>
<accession>A0ABP9HU87</accession>
<evidence type="ECO:0000259" key="2">
    <source>
        <dbReference type="Pfam" id="PF13193"/>
    </source>
</evidence>
<dbReference type="SUPFAM" id="SSF56801">
    <property type="entry name" value="Acetyl-CoA synthetase-like"/>
    <property type="match status" value="1"/>
</dbReference>
<keyword evidence="4" id="KW-1185">Reference proteome</keyword>
<protein>
    <submittedName>
        <fullName evidence="3">AMP-binding protein</fullName>
    </submittedName>
</protein>
<dbReference type="InterPro" id="IPR025110">
    <property type="entry name" value="AMP-bd_C"/>
</dbReference>
<dbReference type="Proteomes" id="UP001500466">
    <property type="component" value="Unassembled WGS sequence"/>
</dbReference>
<dbReference type="EMBL" id="BAABHS010000020">
    <property type="protein sequence ID" value="GAA4978860.1"/>
    <property type="molecule type" value="Genomic_DNA"/>
</dbReference>
<dbReference type="Pfam" id="PF13193">
    <property type="entry name" value="AMP-binding_C"/>
    <property type="match status" value="1"/>
</dbReference>
<reference evidence="4" key="1">
    <citation type="journal article" date="2019" name="Int. J. Syst. Evol. Microbiol.">
        <title>The Global Catalogue of Microorganisms (GCM) 10K type strain sequencing project: providing services to taxonomists for standard genome sequencing and annotation.</title>
        <authorList>
            <consortium name="The Broad Institute Genomics Platform"/>
            <consortium name="The Broad Institute Genome Sequencing Center for Infectious Disease"/>
            <person name="Wu L."/>
            <person name="Ma J."/>
        </authorList>
    </citation>
    <scope>NUCLEOTIDE SEQUENCE [LARGE SCALE GENOMIC DNA]</scope>
    <source>
        <strain evidence="4">JCM 17986</strain>
    </source>
</reference>
<dbReference type="Pfam" id="PF00501">
    <property type="entry name" value="AMP-binding"/>
    <property type="match status" value="1"/>
</dbReference>
<name>A0ABP9HU87_9ACTN</name>
<organism evidence="3 4">
    <name type="scientific">Yinghuangia aomiensis</name>
    <dbReference type="NCBI Taxonomy" id="676205"/>
    <lineage>
        <taxon>Bacteria</taxon>
        <taxon>Bacillati</taxon>
        <taxon>Actinomycetota</taxon>
        <taxon>Actinomycetes</taxon>
        <taxon>Kitasatosporales</taxon>
        <taxon>Streptomycetaceae</taxon>
        <taxon>Yinghuangia</taxon>
    </lineage>
</organism>
<dbReference type="PROSITE" id="PS00455">
    <property type="entry name" value="AMP_BINDING"/>
    <property type="match status" value="1"/>
</dbReference>
<dbReference type="PANTHER" id="PTHR43767:SF7">
    <property type="entry name" value="MEDIUM_LONG-CHAIN-FATTY-ACID--COA LIGASE FADD8"/>
    <property type="match status" value="1"/>
</dbReference>
<gene>
    <name evidence="3" type="ORF">GCM10023205_53940</name>
</gene>
<dbReference type="InterPro" id="IPR000873">
    <property type="entry name" value="AMP-dep_synth/lig_dom"/>
</dbReference>
<dbReference type="InterPro" id="IPR020845">
    <property type="entry name" value="AMP-binding_CS"/>
</dbReference>
<dbReference type="RefSeq" id="WP_345678280.1">
    <property type="nucleotide sequence ID" value="NZ_BAABHS010000020.1"/>
</dbReference>
<feature type="domain" description="AMP-binding enzyme C-terminal" evidence="2">
    <location>
        <begin position="424"/>
        <end position="498"/>
    </location>
</feature>
<dbReference type="InterPro" id="IPR042099">
    <property type="entry name" value="ANL_N_sf"/>
</dbReference>
<dbReference type="Gene3D" id="3.30.300.30">
    <property type="match status" value="1"/>
</dbReference>
<comment type="caution">
    <text evidence="3">The sequence shown here is derived from an EMBL/GenBank/DDBJ whole genome shotgun (WGS) entry which is preliminary data.</text>
</comment>
<evidence type="ECO:0000313" key="4">
    <source>
        <dbReference type="Proteomes" id="UP001500466"/>
    </source>
</evidence>
<dbReference type="InterPro" id="IPR050237">
    <property type="entry name" value="ATP-dep_AMP-bd_enzyme"/>
</dbReference>
<proteinExistence type="predicted"/>
<sequence>MHAIEFFDRGVNVNPNGVAFVAHDGTGALTYREAEAITHRVAAALQRDGVAPGTPVGVLSANSPLVMPCILGVLRAGCTWVSLNARSATGELGGLLDTVGAPILLHSAELADVAERLCSEVPGLQRLVTMDGPDGGPAAGGWLAPEDSRVPLPPHDPEAVAAYFGTGGTTGEPKAVEVTHRSLETMIHAFNCHMPETDPVHLVAAPLTHAAGTAVFPVLSVGGRNVIHPGVDAGEILRSIERNRVTRLFLPPTAIYALLDHPEVFRRDTSTLRYFLYGAAPMSVSRLKQALRTFGPVMAQFYGQVEVPMFCTFFSPAEHVEAMEEPTLARRLASCGRPSMVATVAVMVDGKPVDRGERGEIVVRSSLRMRGYHRDPVRTAATLLPGGWHATGDIGYLDDDGYLFIVDRKRDLIISGGFNVFPGEVEQVLWGHHTVADCAVVGLPDKKWGERVTAFVELKEGAEADAAALIDLCRERLGSVKAPKAVVFRTLPRSPAGKVLKRTLRDEFWQGRERRV</sequence>
<feature type="domain" description="AMP-dependent synthetase/ligase" evidence="1">
    <location>
        <begin position="7"/>
        <end position="373"/>
    </location>
</feature>
<dbReference type="Gene3D" id="3.40.50.12780">
    <property type="entry name" value="N-terminal domain of ligase-like"/>
    <property type="match status" value="1"/>
</dbReference>
<evidence type="ECO:0000259" key="1">
    <source>
        <dbReference type="Pfam" id="PF00501"/>
    </source>
</evidence>
<dbReference type="PANTHER" id="PTHR43767">
    <property type="entry name" value="LONG-CHAIN-FATTY-ACID--COA LIGASE"/>
    <property type="match status" value="1"/>
</dbReference>
<dbReference type="InterPro" id="IPR045851">
    <property type="entry name" value="AMP-bd_C_sf"/>
</dbReference>